<keyword evidence="5" id="KW-1185">Reference proteome</keyword>
<dbReference type="Proteomes" id="UP000322873">
    <property type="component" value="Unassembled WGS sequence"/>
</dbReference>
<dbReference type="GO" id="GO:0005737">
    <property type="term" value="C:cytoplasm"/>
    <property type="evidence" value="ECO:0007669"/>
    <property type="project" value="InterPro"/>
</dbReference>
<sequence length="511" mass="55835">MAPYDSDSSGGEEEDYTETNVLLGYAGKEAQDDTISYLGGEPTWIDPTTPPSATLAKCKVCNDLMVLILQLNADLPFHFPDHERRLYILTCRRKTCRRKEGSIRALRGTRITKSASKPKGRENEKDNPRPEATRPVVNLGETLFGAKPSTSGNPFAMGSNPFSTAAGGNTSSNPSASAGLSTSELAAKPPQVPSPSPAPTSSEIPKDTLPKTFASALSLDNPQSQPSSSTAPPQEPWPTTSLPTSYPLFYLVDADYETLDKEPLPPPPQATIVDDTPDSSSGGKEDKEIFESTHDTTFQKFADRLSQNPEQVIRYEFRGTPLLYSKTDSVGKIFADAGKGNEKVRVSSGSENSKIPRCGNCGAGRVFEVQVTPHAIMELEREETGLDGMDWGTVILGVYGICGGVGWGAVGRAGWKEIRDELRSSLNSHFLRIPYENRSIIWGFDFFFFFIRLLAIVFAMHLAKASHSSRDPRHRARCKTNKEYASFPVPQGHPDITPTSKPLTLAYKHIS</sequence>
<evidence type="ECO:0000259" key="3">
    <source>
        <dbReference type="Pfam" id="PF04194"/>
    </source>
</evidence>
<evidence type="ECO:0000313" key="5">
    <source>
        <dbReference type="Proteomes" id="UP000322873"/>
    </source>
</evidence>
<proteinExistence type="predicted"/>
<keyword evidence="2" id="KW-0472">Membrane</keyword>
<accession>A0A5M9JAH0</accession>
<dbReference type="PANTHER" id="PTHR47524:SF1">
    <property type="entry name" value="20S RRNA ACCUMULATION PROTEIN 4"/>
    <property type="match status" value="1"/>
</dbReference>
<dbReference type="Pfam" id="PF04194">
    <property type="entry name" value="PDCD2_C"/>
    <property type="match status" value="1"/>
</dbReference>
<evidence type="ECO:0000256" key="1">
    <source>
        <dbReference type="SAM" id="MobiDB-lite"/>
    </source>
</evidence>
<dbReference type="InterPro" id="IPR007320">
    <property type="entry name" value="PDCD2_C"/>
</dbReference>
<feature type="region of interest" description="Disordered" evidence="1">
    <location>
        <begin position="259"/>
        <end position="286"/>
    </location>
</feature>
<gene>
    <name evidence="4" type="ORF">EYC84_008912</name>
</gene>
<feature type="compositionally biased region" description="Polar residues" evidence="1">
    <location>
        <begin position="160"/>
        <end position="184"/>
    </location>
</feature>
<feature type="compositionally biased region" description="Basic and acidic residues" evidence="1">
    <location>
        <begin position="119"/>
        <end position="132"/>
    </location>
</feature>
<reference evidence="4 5" key="1">
    <citation type="submission" date="2019-06" db="EMBL/GenBank/DDBJ databases">
        <title>Genome Sequence of the Brown Rot Fungal Pathogen Monilinia fructicola.</title>
        <authorList>
            <person name="De Miccolis Angelini R.M."/>
            <person name="Landi L."/>
            <person name="Abate D."/>
            <person name="Pollastro S."/>
            <person name="Romanazzi G."/>
            <person name="Faretra F."/>
        </authorList>
    </citation>
    <scope>NUCLEOTIDE SEQUENCE [LARGE SCALE GENOMIC DNA]</scope>
    <source>
        <strain evidence="4 5">Mfrc123</strain>
    </source>
</reference>
<name>A0A5M9JAH0_MONFR</name>
<keyword evidence="2" id="KW-0812">Transmembrane</keyword>
<organism evidence="4 5">
    <name type="scientific">Monilinia fructicola</name>
    <name type="common">Brown rot fungus</name>
    <name type="synonym">Ciboria fructicola</name>
    <dbReference type="NCBI Taxonomy" id="38448"/>
    <lineage>
        <taxon>Eukaryota</taxon>
        <taxon>Fungi</taxon>
        <taxon>Dikarya</taxon>
        <taxon>Ascomycota</taxon>
        <taxon>Pezizomycotina</taxon>
        <taxon>Leotiomycetes</taxon>
        <taxon>Helotiales</taxon>
        <taxon>Sclerotiniaceae</taxon>
        <taxon>Monilinia</taxon>
    </lineage>
</organism>
<dbReference type="EMBL" id="VICG01000012">
    <property type="protein sequence ID" value="KAA8566324.1"/>
    <property type="molecule type" value="Genomic_DNA"/>
</dbReference>
<feature type="region of interest" description="Disordered" evidence="1">
    <location>
        <begin position="102"/>
        <end position="243"/>
    </location>
</feature>
<evidence type="ECO:0000256" key="2">
    <source>
        <dbReference type="SAM" id="Phobius"/>
    </source>
</evidence>
<dbReference type="PANTHER" id="PTHR47524">
    <property type="entry name" value="20S RRNA ACCUMULATION PROTEIN 4"/>
    <property type="match status" value="1"/>
</dbReference>
<keyword evidence="2" id="KW-1133">Transmembrane helix</keyword>
<dbReference type="VEuPathDB" id="FungiDB:MFRU_019g00400"/>
<comment type="caution">
    <text evidence="4">The sequence shown here is derived from an EMBL/GenBank/DDBJ whole genome shotgun (WGS) entry which is preliminary data.</text>
</comment>
<dbReference type="AlphaFoldDB" id="A0A5M9JAH0"/>
<dbReference type="GO" id="GO:0030490">
    <property type="term" value="P:maturation of SSU-rRNA"/>
    <property type="evidence" value="ECO:0007669"/>
    <property type="project" value="TreeGrafter"/>
</dbReference>
<protein>
    <recommendedName>
        <fullName evidence="3">Programmed cell death protein 2 C-terminal domain-containing protein</fullName>
    </recommendedName>
</protein>
<evidence type="ECO:0000313" key="4">
    <source>
        <dbReference type="EMBL" id="KAA8566324.1"/>
    </source>
</evidence>
<feature type="transmembrane region" description="Helical" evidence="2">
    <location>
        <begin position="440"/>
        <end position="463"/>
    </location>
</feature>
<feature type="domain" description="Programmed cell death protein 2 C-terminal" evidence="3">
    <location>
        <begin position="295"/>
        <end position="397"/>
    </location>
</feature>
<feature type="compositionally biased region" description="Low complexity" evidence="1">
    <location>
        <begin position="222"/>
        <end position="232"/>
    </location>
</feature>